<dbReference type="SUPFAM" id="SSF54001">
    <property type="entry name" value="Cysteine proteinases"/>
    <property type="match status" value="1"/>
</dbReference>
<evidence type="ECO:0000256" key="2">
    <source>
        <dbReference type="ARBA" id="ARBA00022801"/>
    </source>
</evidence>
<comment type="caution">
    <text evidence="3">The sequence shown here is derived from an EMBL/GenBank/DDBJ whole genome shotgun (WGS) entry which is preliminary data.</text>
</comment>
<accession>A0A132A566</accession>
<dbReference type="OrthoDB" id="205782at2759"/>
<evidence type="ECO:0000256" key="1">
    <source>
        <dbReference type="ARBA" id="ARBA00022786"/>
    </source>
</evidence>
<dbReference type="InterPro" id="IPR038765">
    <property type="entry name" value="Papain-like_cys_pep_sf"/>
</dbReference>
<protein>
    <submittedName>
        <fullName evidence="3">Ubiquitin specific proteinase-like protein</fullName>
    </submittedName>
</protein>
<dbReference type="Gene3D" id="3.90.70.10">
    <property type="entry name" value="Cysteine proteinases"/>
    <property type="match status" value="1"/>
</dbReference>
<dbReference type="PANTHER" id="PTHR22975">
    <property type="entry name" value="UBIQUITIN SPECIFIC PROTEINASE"/>
    <property type="match status" value="1"/>
</dbReference>
<dbReference type="Proteomes" id="UP000616769">
    <property type="component" value="Unassembled WGS sequence"/>
</dbReference>
<proteinExistence type="predicted"/>
<dbReference type="AlphaFoldDB" id="A0A132A566"/>
<feature type="non-terminal residue" evidence="3">
    <location>
        <position position="100"/>
    </location>
</feature>
<reference evidence="3 4" key="1">
    <citation type="journal article" date="2015" name="Parasit. Vectors">
        <title>Draft genome of the scabies mite.</title>
        <authorList>
            <person name="Rider S.D.Jr."/>
            <person name="Morgan M.S."/>
            <person name="Arlian L.G."/>
        </authorList>
    </citation>
    <scope>NUCLEOTIDE SEQUENCE [LARGE SCALE GENOMIC DNA]</scope>
    <source>
        <strain evidence="3">Arlian Lab</strain>
    </source>
</reference>
<keyword evidence="2" id="KW-0378">Hydrolase</keyword>
<sequence length="100" mass="11694">HPSPFPSNHLWFKVLWHLDVFRRSLREISGHACMGDCCLFCALKDLFNQFQSSSESALPPDSLRFALAQSFNDQRRFRLGYMDDAAECFQTKHIDRKRSL</sequence>
<name>A0A132A566_SARSC</name>
<organism evidence="3 4">
    <name type="scientific">Sarcoptes scabiei</name>
    <name type="common">Itch mite</name>
    <name type="synonym">Acarus scabiei</name>
    <dbReference type="NCBI Taxonomy" id="52283"/>
    <lineage>
        <taxon>Eukaryota</taxon>
        <taxon>Metazoa</taxon>
        <taxon>Ecdysozoa</taxon>
        <taxon>Arthropoda</taxon>
        <taxon>Chelicerata</taxon>
        <taxon>Arachnida</taxon>
        <taxon>Acari</taxon>
        <taxon>Acariformes</taxon>
        <taxon>Sarcoptiformes</taxon>
        <taxon>Astigmata</taxon>
        <taxon>Psoroptidia</taxon>
        <taxon>Sarcoptoidea</taxon>
        <taxon>Sarcoptidae</taxon>
        <taxon>Sarcoptinae</taxon>
        <taxon>Sarcoptes</taxon>
    </lineage>
</organism>
<dbReference type="GO" id="GO:0016787">
    <property type="term" value="F:hydrolase activity"/>
    <property type="evidence" value="ECO:0007669"/>
    <property type="project" value="UniProtKB-KW"/>
</dbReference>
<dbReference type="EMBL" id="JXLN01010644">
    <property type="protein sequence ID" value="KPM06074.1"/>
    <property type="molecule type" value="Genomic_DNA"/>
</dbReference>
<evidence type="ECO:0000313" key="3">
    <source>
        <dbReference type="EMBL" id="KPM06074.1"/>
    </source>
</evidence>
<keyword evidence="1" id="KW-0833">Ubl conjugation pathway</keyword>
<evidence type="ECO:0000313" key="4">
    <source>
        <dbReference type="Proteomes" id="UP000616769"/>
    </source>
</evidence>
<dbReference type="VEuPathDB" id="VectorBase:SSCA002828"/>
<gene>
    <name evidence="3" type="ORF">QR98_0045470</name>
</gene>
<dbReference type="InterPro" id="IPR052398">
    <property type="entry name" value="Ubiquitin_hydrolase_53/54"/>
</dbReference>
<dbReference type="PANTHER" id="PTHR22975:SF9">
    <property type="entry name" value="ECHINUS SPLICE FORM 3"/>
    <property type="match status" value="1"/>
</dbReference>